<dbReference type="Gene3D" id="3.40.50.1000">
    <property type="entry name" value="HAD superfamily/HAD-like"/>
    <property type="match status" value="1"/>
</dbReference>
<dbReference type="InterPro" id="IPR036412">
    <property type="entry name" value="HAD-like_sf"/>
</dbReference>
<sequence length="278" mass="30919">MASANHRLAAFFLAVIVSSLASSPGAAWDVKLEIDDGMPLIHMLRPLLSSAAGNLARRRNSNYGVPCDSWRFAVETNTIRDWATIPASCEEYVGNYMLGGHYRRDSRAVVDEAIAYAEGLELAGEGKEVWVFDVDETTLSNLPYYAKHGFGVEPYNWSTFGAYVEESSAPALPETMRLYERLKELGIKPVILTGRREDKREATAKNLASVGYTGYHMLLLKPQDVKLHSVEFKSGERKKLEDAGYVIVGNIGDQWTDLLGEPEGARTFKLPDPMYYVA</sequence>
<accession>A0A835F0U3</accession>
<dbReference type="PIRSF" id="PIRSF002674">
    <property type="entry name" value="VSP"/>
    <property type="match status" value="1"/>
</dbReference>
<dbReference type="Pfam" id="PF03767">
    <property type="entry name" value="Acid_phosphat_B"/>
    <property type="match status" value="1"/>
</dbReference>
<dbReference type="Gramene" id="Dexi3B01G0013970.1">
    <property type="protein sequence ID" value="Dexi3B01G0013970.1:cds"/>
    <property type="gene ID" value="Dexi3B01G0013970"/>
</dbReference>
<dbReference type="EMBL" id="JACEFO010001655">
    <property type="protein sequence ID" value="KAF8724954.1"/>
    <property type="molecule type" value="Genomic_DNA"/>
</dbReference>
<gene>
    <name evidence="5" type="ORF">HU200_020673</name>
</gene>
<dbReference type="SUPFAM" id="SSF56784">
    <property type="entry name" value="HAD-like"/>
    <property type="match status" value="1"/>
</dbReference>
<keyword evidence="1 4" id="KW-0732">Signal</keyword>
<comment type="caution">
    <text evidence="5">The sequence shown here is derived from an EMBL/GenBank/DDBJ whole genome shotgun (WGS) entry which is preliminary data.</text>
</comment>
<dbReference type="PANTHER" id="PTHR31284">
    <property type="entry name" value="ACID PHOSPHATASE-LIKE PROTEIN"/>
    <property type="match status" value="1"/>
</dbReference>
<organism evidence="5 6">
    <name type="scientific">Digitaria exilis</name>
    <dbReference type="NCBI Taxonomy" id="1010633"/>
    <lineage>
        <taxon>Eukaryota</taxon>
        <taxon>Viridiplantae</taxon>
        <taxon>Streptophyta</taxon>
        <taxon>Embryophyta</taxon>
        <taxon>Tracheophyta</taxon>
        <taxon>Spermatophyta</taxon>
        <taxon>Magnoliopsida</taxon>
        <taxon>Liliopsida</taxon>
        <taxon>Poales</taxon>
        <taxon>Poaceae</taxon>
        <taxon>PACMAD clade</taxon>
        <taxon>Panicoideae</taxon>
        <taxon>Panicodae</taxon>
        <taxon>Paniceae</taxon>
        <taxon>Anthephorinae</taxon>
        <taxon>Digitaria</taxon>
    </lineage>
</organism>
<dbReference type="InterPro" id="IPR023214">
    <property type="entry name" value="HAD_sf"/>
</dbReference>
<dbReference type="PANTHER" id="PTHR31284:SF28">
    <property type="entry name" value="ACID PHOSPHATASE 1"/>
    <property type="match status" value="1"/>
</dbReference>
<feature type="chain" id="PRO_5032577323" description="Acid phosphatase" evidence="4">
    <location>
        <begin position="22"/>
        <end position="278"/>
    </location>
</feature>
<evidence type="ECO:0000313" key="6">
    <source>
        <dbReference type="Proteomes" id="UP000636709"/>
    </source>
</evidence>
<dbReference type="InterPro" id="IPR005519">
    <property type="entry name" value="Acid_phosphat_B-like"/>
</dbReference>
<evidence type="ECO:0000256" key="4">
    <source>
        <dbReference type="SAM" id="SignalP"/>
    </source>
</evidence>
<name>A0A835F0U3_9POAL</name>
<evidence type="ECO:0008006" key="7">
    <source>
        <dbReference type="Google" id="ProtNLM"/>
    </source>
</evidence>
<dbReference type="OrthoDB" id="59415at2759"/>
<evidence type="ECO:0000256" key="1">
    <source>
        <dbReference type="ARBA" id="ARBA00022729"/>
    </source>
</evidence>
<dbReference type="NCBIfam" id="TIGR01675">
    <property type="entry name" value="plant-AP"/>
    <property type="match status" value="1"/>
</dbReference>
<evidence type="ECO:0000256" key="2">
    <source>
        <dbReference type="ARBA" id="ARBA00023180"/>
    </source>
</evidence>
<reference evidence="5" key="1">
    <citation type="submission" date="2020-07" db="EMBL/GenBank/DDBJ databases">
        <title>Genome sequence and genetic diversity analysis of an under-domesticated orphan crop, white fonio (Digitaria exilis).</title>
        <authorList>
            <person name="Bennetzen J.L."/>
            <person name="Chen S."/>
            <person name="Ma X."/>
            <person name="Wang X."/>
            <person name="Yssel A.E.J."/>
            <person name="Chaluvadi S.R."/>
            <person name="Johnson M."/>
            <person name="Gangashetty P."/>
            <person name="Hamidou F."/>
            <person name="Sanogo M.D."/>
            <person name="Zwaenepoel A."/>
            <person name="Wallace J."/>
            <person name="Van De Peer Y."/>
            <person name="Van Deynze A."/>
        </authorList>
    </citation>
    <scope>NUCLEOTIDE SEQUENCE</scope>
    <source>
        <tissue evidence="5">Leaves</tissue>
    </source>
</reference>
<dbReference type="GO" id="GO:0003993">
    <property type="term" value="F:acid phosphatase activity"/>
    <property type="evidence" value="ECO:0007669"/>
    <property type="project" value="InterPro"/>
</dbReference>
<evidence type="ECO:0000256" key="3">
    <source>
        <dbReference type="PIRNR" id="PIRNR002674"/>
    </source>
</evidence>
<dbReference type="InterPro" id="IPR010028">
    <property type="entry name" value="Acid_phosphatase_pln"/>
</dbReference>
<dbReference type="AlphaFoldDB" id="A0A835F0U3"/>
<evidence type="ECO:0000313" key="5">
    <source>
        <dbReference type="EMBL" id="KAF8724954.1"/>
    </source>
</evidence>
<dbReference type="CDD" id="cd07535">
    <property type="entry name" value="HAD_VSP"/>
    <property type="match status" value="1"/>
</dbReference>
<feature type="signal peptide" evidence="4">
    <location>
        <begin position="1"/>
        <end position="21"/>
    </location>
</feature>
<keyword evidence="2" id="KW-0325">Glycoprotein</keyword>
<keyword evidence="6" id="KW-1185">Reference proteome</keyword>
<protein>
    <recommendedName>
        <fullName evidence="7">Acid phosphatase</fullName>
    </recommendedName>
</protein>
<dbReference type="Proteomes" id="UP000636709">
    <property type="component" value="Unassembled WGS sequence"/>
</dbReference>
<proteinExistence type="inferred from homology"/>
<comment type="similarity">
    <text evidence="3">Belongs to the APS1/VSP family.</text>
</comment>
<dbReference type="InterPro" id="IPR014403">
    <property type="entry name" value="APS1/VSP"/>
</dbReference>